<dbReference type="AlphaFoldDB" id="U5D3S6"/>
<feature type="compositionally biased region" description="Basic and acidic residues" evidence="1">
    <location>
        <begin position="206"/>
        <end position="216"/>
    </location>
</feature>
<sequence>MADCWNMHNKSTAGVGRHGGKPYTQGVYTNGANPIDARSHPSERFLAPTPDVQCTQDVYTNYANPVDAWSHQSETFLAPTPDVQCHVITREEWTDHKCTPLEVSDHKYTPIQVSSNECTRPKGMFPASSPNCDDGLCKPKPEAVSNHMHAPLGTRRVAKHDGLFRAHSPDKFYERDGATWNHNTPPLGTGTDGWGKQDGMFVSPYSDRDGYIENHKGGPLFAPSPDRDTYTGKDESMAFDNGWSRPSRTSLNDVRRTRPSSMWLSRSSTPPSRPSQENWKPQTIDSREAARKYGGKLEK</sequence>
<organism evidence="2 3">
    <name type="scientific">Amborella trichopoda</name>
    <dbReference type="NCBI Taxonomy" id="13333"/>
    <lineage>
        <taxon>Eukaryota</taxon>
        <taxon>Viridiplantae</taxon>
        <taxon>Streptophyta</taxon>
        <taxon>Embryophyta</taxon>
        <taxon>Tracheophyta</taxon>
        <taxon>Spermatophyta</taxon>
        <taxon>Magnoliopsida</taxon>
        <taxon>Amborellales</taxon>
        <taxon>Amborellaceae</taxon>
        <taxon>Amborella</taxon>
    </lineage>
</organism>
<protein>
    <submittedName>
        <fullName evidence="2">Uncharacterized protein</fullName>
    </submittedName>
</protein>
<keyword evidence="3" id="KW-1185">Reference proteome</keyword>
<dbReference type="EMBL" id="KI392405">
    <property type="protein sequence ID" value="ERN16900.1"/>
    <property type="molecule type" value="Genomic_DNA"/>
</dbReference>
<reference evidence="3" key="1">
    <citation type="journal article" date="2013" name="Science">
        <title>The Amborella genome and the evolution of flowering plants.</title>
        <authorList>
            <consortium name="Amborella Genome Project"/>
        </authorList>
    </citation>
    <scope>NUCLEOTIDE SEQUENCE [LARGE SCALE GENOMIC DNA]</scope>
</reference>
<evidence type="ECO:0000313" key="2">
    <source>
        <dbReference type="EMBL" id="ERN16900.1"/>
    </source>
</evidence>
<feature type="region of interest" description="Disordered" evidence="1">
    <location>
        <begin position="175"/>
        <end position="299"/>
    </location>
</feature>
<dbReference type="HOGENOM" id="CLU_931715_0_0_1"/>
<dbReference type="Proteomes" id="UP000017836">
    <property type="component" value="Unassembled WGS sequence"/>
</dbReference>
<evidence type="ECO:0000313" key="3">
    <source>
        <dbReference type="Proteomes" id="UP000017836"/>
    </source>
</evidence>
<proteinExistence type="predicted"/>
<evidence type="ECO:0000256" key="1">
    <source>
        <dbReference type="SAM" id="MobiDB-lite"/>
    </source>
</evidence>
<feature type="compositionally biased region" description="Basic and acidic residues" evidence="1">
    <location>
        <begin position="225"/>
        <end position="236"/>
    </location>
</feature>
<accession>U5D3S6</accession>
<name>U5D3S6_AMBTC</name>
<feature type="compositionally biased region" description="Basic and acidic residues" evidence="1">
    <location>
        <begin position="285"/>
        <end position="299"/>
    </location>
</feature>
<dbReference type="Gramene" id="ERN16900">
    <property type="protein sequence ID" value="ERN16900"/>
    <property type="gene ID" value="AMTR_s00057p00165650"/>
</dbReference>
<gene>
    <name evidence="2" type="ORF">AMTR_s00057p00165650</name>
</gene>